<dbReference type="CDD" id="cd10944">
    <property type="entry name" value="CE4_SmPgdA_like"/>
    <property type="match status" value="1"/>
</dbReference>
<dbReference type="Gene3D" id="3.20.20.370">
    <property type="entry name" value="Glycoside hydrolase/deacetylase"/>
    <property type="match status" value="1"/>
</dbReference>
<dbReference type="PANTHER" id="PTHR10587">
    <property type="entry name" value="GLYCOSYL TRANSFERASE-RELATED"/>
    <property type="match status" value="1"/>
</dbReference>
<comment type="caution">
    <text evidence="2">The sequence shown here is derived from an EMBL/GenBank/DDBJ whole genome shotgun (WGS) entry which is preliminary data.</text>
</comment>
<dbReference type="Pfam" id="PF01522">
    <property type="entry name" value="Polysacc_deac_1"/>
    <property type="match status" value="1"/>
</dbReference>
<gene>
    <name evidence="2" type="ORF">GCM10008906_34710</name>
</gene>
<dbReference type="PROSITE" id="PS51677">
    <property type="entry name" value="NODB"/>
    <property type="match status" value="1"/>
</dbReference>
<reference evidence="2 3" key="1">
    <citation type="journal article" date="2019" name="Int. J. Syst. Evol. Microbiol.">
        <title>The Global Catalogue of Microorganisms (GCM) 10K type strain sequencing project: providing services to taxonomists for standard genome sequencing and annotation.</title>
        <authorList>
            <consortium name="The Broad Institute Genomics Platform"/>
            <consortium name="The Broad Institute Genome Sequencing Center for Infectious Disease"/>
            <person name="Wu L."/>
            <person name="Ma J."/>
        </authorList>
    </citation>
    <scope>NUCLEOTIDE SEQUENCE [LARGE SCALE GENOMIC DNA]</scope>
    <source>
        <strain evidence="2 3">JCM 1407</strain>
    </source>
</reference>
<accession>A0ABN1JU64</accession>
<name>A0ABN1JU64_9CLOT</name>
<dbReference type="Proteomes" id="UP001501510">
    <property type="component" value="Unassembled WGS sequence"/>
</dbReference>
<protein>
    <submittedName>
        <fullName evidence="2">Polysaccharide deacetylase family protein</fullName>
    </submittedName>
</protein>
<dbReference type="InterPro" id="IPR002509">
    <property type="entry name" value="NODB_dom"/>
</dbReference>
<keyword evidence="3" id="KW-1185">Reference proteome</keyword>
<dbReference type="SUPFAM" id="SSF88713">
    <property type="entry name" value="Glycoside hydrolase/deacetylase"/>
    <property type="match status" value="1"/>
</dbReference>
<dbReference type="InterPro" id="IPR011330">
    <property type="entry name" value="Glyco_hydro/deAcase_b/a-brl"/>
</dbReference>
<evidence type="ECO:0000259" key="1">
    <source>
        <dbReference type="PROSITE" id="PS51677"/>
    </source>
</evidence>
<dbReference type="PANTHER" id="PTHR10587:SF125">
    <property type="entry name" value="POLYSACCHARIDE DEACETYLASE YHEN-RELATED"/>
    <property type="match status" value="1"/>
</dbReference>
<feature type="domain" description="NodB homology" evidence="1">
    <location>
        <begin position="50"/>
        <end position="244"/>
    </location>
</feature>
<organism evidence="2 3">
    <name type="scientific">Clostridium oceanicum</name>
    <dbReference type="NCBI Taxonomy" id="1543"/>
    <lineage>
        <taxon>Bacteria</taxon>
        <taxon>Bacillati</taxon>
        <taxon>Bacillota</taxon>
        <taxon>Clostridia</taxon>
        <taxon>Eubacteriales</taxon>
        <taxon>Clostridiaceae</taxon>
        <taxon>Clostridium</taxon>
    </lineage>
</organism>
<evidence type="ECO:0000313" key="3">
    <source>
        <dbReference type="Proteomes" id="UP001501510"/>
    </source>
</evidence>
<proteinExistence type="predicted"/>
<evidence type="ECO:0000313" key="2">
    <source>
        <dbReference type="EMBL" id="GAA0746735.1"/>
    </source>
</evidence>
<sequence>MKVKFANSKLAKNINNIQKTNDNTVSENKKLLSNVKKEQDNYKNKLKNRKVAYLTFDDGPSNHTEKILNILDENNVHATFFVNGKPELTKEYKAIVKQGSILANHTYSHDYKTVYSSPENFKKDIEKLDKFLENLTGEKPSHVIRYPGGSNNTISHSYGGPDIMKRVLPYMKKAGYKHFDWTVDSRDAEKFRQATDVIINSVLTQSKSTKNAVILMHDLNPKTTTVEALPTVIKGLKEQGFTFDVLTKDSPDASFVKMN</sequence>
<dbReference type="EMBL" id="BAAACG010000019">
    <property type="protein sequence ID" value="GAA0746735.1"/>
    <property type="molecule type" value="Genomic_DNA"/>
</dbReference>
<dbReference type="InterPro" id="IPR050248">
    <property type="entry name" value="Polysacc_deacetylase_ArnD"/>
</dbReference>